<dbReference type="GO" id="GO:0045892">
    <property type="term" value="P:negative regulation of DNA-templated transcription"/>
    <property type="evidence" value="ECO:0007669"/>
    <property type="project" value="InterPro"/>
</dbReference>
<dbReference type="SMART" id="SM00356">
    <property type="entry name" value="ZnF_C3H1"/>
    <property type="match status" value="2"/>
</dbReference>
<dbReference type="Pfam" id="PF18345">
    <property type="entry name" value="zf_CCCH_4"/>
    <property type="match status" value="1"/>
</dbReference>
<dbReference type="EMBL" id="ML994626">
    <property type="protein sequence ID" value="KAF2187762.1"/>
    <property type="molecule type" value="Genomic_DNA"/>
</dbReference>
<keyword evidence="1 5" id="KW-0479">Metal-binding</keyword>
<evidence type="ECO:0000256" key="5">
    <source>
        <dbReference type="PROSITE-ProRule" id="PRU00723"/>
    </source>
</evidence>
<feature type="region of interest" description="Disordered" evidence="6">
    <location>
        <begin position="58"/>
        <end position="135"/>
    </location>
</feature>
<dbReference type="Pfam" id="PF08590">
    <property type="entry name" value="DUF1771"/>
    <property type="match status" value="1"/>
</dbReference>
<dbReference type="GO" id="GO:0008270">
    <property type="term" value="F:zinc ion binding"/>
    <property type="evidence" value="ECO:0007669"/>
    <property type="project" value="UniProtKB-KW"/>
</dbReference>
<evidence type="ECO:0000256" key="2">
    <source>
        <dbReference type="ARBA" id="ARBA00022737"/>
    </source>
</evidence>
<evidence type="ECO:0000256" key="3">
    <source>
        <dbReference type="ARBA" id="ARBA00022771"/>
    </source>
</evidence>
<evidence type="ECO:0000256" key="6">
    <source>
        <dbReference type="SAM" id="MobiDB-lite"/>
    </source>
</evidence>
<dbReference type="AlphaFoldDB" id="A0A6A6EAE9"/>
<protein>
    <recommendedName>
        <fullName evidence="11">CCCH zinc finger and SMR domain-containing protein</fullName>
    </recommendedName>
</protein>
<dbReference type="Pfam" id="PF14608">
    <property type="entry name" value="zf-CCCH_2"/>
    <property type="match status" value="1"/>
</dbReference>
<feature type="region of interest" description="Disordered" evidence="6">
    <location>
        <begin position="695"/>
        <end position="740"/>
    </location>
</feature>
<feature type="domain" description="Smr" evidence="8">
    <location>
        <begin position="609"/>
        <end position="690"/>
    </location>
</feature>
<evidence type="ECO:0000256" key="4">
    <source>
        <dbReference type="ARBA" id="ARBA00022833"/>
    </source>
</evidence>
<dbReference type="GO" id="GO:0003723">
    <property type="term" value="F:RNA binding"/>
    <property type="evidence" value="ECO:0007669"/>
    <property type="project" value="InterPro"/>
</dbReference>
<keyword evidence="4 5" id="KW-0862">Zinc</keyword>
<dbReference type="InterPro" id="IPR036063">
    <property type="entry name" value="Smr_dom_sf"/>
</dbReference>
<dbReference type="Gene3D" id="4.10.1000.10">
    <property type="entry name" value="Zinc finger, CCCH-type"/>
    <property type="match status" value="1"/>
</dbReference>
<reference evidence="9" key="1">
    <citation type="journal article" date="2020" name="Stud. Mycol.">
        <title>101 Dothideomycetes genomes: a test case for predicting lifestyles and emergence of pathogens.</title>
        <authorList>
            <person name="Haridas S."/>
            <person name="Albert R."/>
            <person name="Binder M."/>
            <person name="Bloem J."/>
            <person name="Labutti K."/>
            <person name="Salamov A."/>
            <person name="Andreopoulos B."/>
            <person name="Baker S."/>
            <person name="Barry K."/>
            <person name="Bills G."/>
            <person name="Bluhm B."/>
            <person name="Cannon C."/>
            <person name="Castanera R."/>
            <person name="Culley D."/>
            <person name="Daum C."/>
            <person name="Ezra D."/>
            <person name="Gonzalez J."/>
            <person name="Henrissat B."/>
            <person name="Kuo A."/>
            <person name="Liang C."/>
            <person name="Lipzen A."/>
            <person name="Lutzoni F."/>
            <person name="Magnuson J."/>
            <person name="Mondo S."/>
            <person name="Nolan M."/>
            <person name="Ohm R."/>
            <person name="Pangilinan J."/>
            <person name="Park H.-J."/>
            <person name="Ramirez L."/>
            <person name="Alfaro M."/>
            <person name="Sun H."/>
            <person name="Tritt A."/>
            <person name="Yoshinaga Y."/>
            <person name="Zwiers L.-H."/>
            <person name="Turgeon B."/>
            <person name="Goodwin S."/>
            <person name="Spatafora J."/>
            <person name="Crous P."/>
            <person name="Grigoriev I."/>
        </authorList>
    </citation>
    <scope>NUCLEOTIDE SEQUENCE</scope>
    <source>
        <strain evidence="9">CBS 207.26</strain>
    </source>
</reference>
<accession>A0A6A6EAE9</accession>
<name>A0A6A6EAE9_9PEZI</name>
<proteinExistence type="predicted"/>
<feature type="zinc finger region" description="C3H1-type" evidence="5">
    <location>
        <begin position="280"/>
        <end position="304"/>
    </location>
</feature>
<feature type="compositionally biased region" description="Basic and acidic residues" evidence="6">
    <location>
        <begin position="711"/>
        <end position="729"/>
    </location>
</feature>
<dbReference type="Gene3D" id="3.30.1370.110">
    <property type="match status" value="1"/>
</dbReference>
<dbReference type="SMART" id="SM01162">
    <property type="entry name" value="DUF1771"/>
    <property type="match status" value="1"/>
</dbReference>
<dbReference type="InterPro" id="IPR000571">
    <property type="entry name" value="Znf_CCCH"/>
</dbReference>
<dbReference type="InterPro" id="IPR036855">
    <property type="entry name" value="Znf_CCCH_sf"/>
</dbReference>
<feature type="region of interest" description="Disordered" evidence="6">
    <location>
        <begin position="395"/>
        <end position="478"/>
    </location>
</feature>
<evidence type="ECO:0000259" key="8">
    <source>
        <dbReference type="PROSITE" id="PS50828"/>
    </source>
</evidence>
<gene>
    <name evidence="9" type="ORF">K469DRAFT_685639</name>
</gene>
<organism evidence="9 10">
    <name type="scientific">Zopfia rhizophila CBS 207.26</name>
    <dbReference type="NCBI Taxonomy" id="1314779"/>
    <lineage>
        <taxon>Eukaryota</taxon>
        <taxon>Fungi</taxon>
        <taxon>Dikarya</taxon>
        <taxon>Ascomycota</taxon>
        <taxon>Pezizomycotina</taxon>
        <taxon>Dothideomycetes</taxon>
        <taxon>Dothideomycetes incertae sedis</taxon>
        <taxon>Zopfiaceae</taxon>
        <taxon>Zopfia</taxon>
    </lineage>
</organism>
<feature type="compositionally biased region" description="Basic residues" evidence="6">
    <location>
        <begin position="454"/>
        <end position="466"/>
    </location>
</feature>
<keyword evidence="10" id="KW-1185">Reference proteome</keyword>
<dbReference type="PANTHER" id="PTHR13119:SF12">
    <property type="entry name" value="PROTEIN SUPPRESSOR OF SABLE"/>
    <property type="match status" value="1"/>
</dbReference>
<dbReference type="SUPFAM" id="SSF160443">
    <property type="entry name" value="SMR domain-like"/>
    <property type="match status" value="1"/>
</dbReference>
<feature type="compositionally biased region" description="Polar residues" evidence="6">
    <location>
        <begin position="113"/>
        <end position="123"/>
    </location>
</feature>
<sequence>MVADEVYEACLPVLRDDALDDDDRTDKLEELLRKETGLTGKSLENVVLDCLWRFRGADDASSSPPPSRHTVIRRPSPAPWQVGRAPTPVNHSPRTIHPPPGFGGTLPSFARAKSSNASPFTSPRPSPRLAFSSPHIPHSPSLSAYQFSEGASPTPDIYGDLGSDAVDLLVNDDSGSNESSSLMGEGALNGAATEWIQPQTMDMSPYDMLRSILGSDRSDEEIEKALEANGYDLSATLLALMGAQVFDGQQLPTTVADQGTYLVGKSMSPAFRPATPAGQQKSNIVCKYYLSTGHCARADCRFSHDTSKTLCKYFMNGNCLAGDTCPFSHDPSALMARMMISDVSTPPLQAAMPNFQMQDYEAFPSLQPTSSPQWTPQLSAAEAVSLEQLYGLTAGVTHPPPGLSPFPTFTPGNSSRPHSRPGSRHHSRAATPSVPAVDDNEAFPSLGSAAAAKSGKRHHGKRGHGHGNKDHNGPNNLADIVRMSPSPGPAQLRKGVRPAKSFNGSREHSAAAQAIPAPEHIPWLETGENANKAYLQARAEAFKHGSLRNKFLQSAAQAWNRSDSRAAKALSLRGQSENNLMREAHREAARHLYEERNKENGPNARELYVDLHGLHPDEAVSYLEGILLKHKSFSRPVYAITGTGHHSKNGKDKVGKAIRGFLSEWRYAFREFSVPGDRNNVGGILGIDPSSYDKTVAEKAKESGSDPASEVDQKKDTRVRIMKRDEVMDAPKGPKRAGLS</sequence>
<feature type="compositionally biased region" description="Basic and acidic residues" evidence="6">
    <location>
        <begin position="695"/>
        <end position="704"/>
    </location>
</feature>
<evidence type="ECO:0000313" key="10">
    <source>
        <dbReference type="Proteomes" id="UP000800200"/>
    </source>
</evidence>
<evidence type="ECO:0000313" key="9">
    <source>
        <dbReference type="EMBL" id="KAF2187762.1"/>
    </source>
</evidence>
<dbReference type="SMART" id="SM00463">
    <property type="entry name" value="SMR"/>
    <property type="match status" value="1"/>
</dbReference>
<dbReference type="InterPro" id="IPR013899">
    <property type="entry name" value="DUF1771"/>
</dbReference>
<dbReference type="OrthoDB" id="3247158at2759"/>
<feature type="domain" description="C3H1-type" evidence="7">
    <location>
        <begin position="280"/>
        <end position="304"/>
    </location>
</feature>
<dbReference type="Proteomes" id="UP000800200">
    <property type="component" value="Unassembled WGS sequence"/>
</dbReference>
<feature type="zinc finger region" description="C3H1-type" evidence="5">
    <location>
        <begin position="305"/>
        <end position="332"/>
    </location>
</feature>
<dbReference type="GO" id="GO:0005634">
    <property type="term" value="C:nucleus"/>
    <property type="evidence" value="ECO:0007669"/>
    <property type="project" value="TreeGrafter"/>
</dbReference>
<dbReference type="SUPFAM" id="SSF90229">
    <property type="entry name" value="CCCH zinc finger"/>
    <property type="match status" value="1"/>
</dbReference>
<feature type="compositionally biased region" description="Basic residues" evidence="6">
    <location>
        <begin position="417"/>
        <end position="428"/>
    </location>
</feature>
<evidence type="ECO:0000259" key="7">
    <source>
        <dbReference type="PROSITE" id="PS50103"/>
    </source>
</evidence>
<dbReference type="PROSITE" id="PS50828">
    <property type="entry name" value="SMR"/>
    <property type="match status" value="1"/>
</dbReference>
<evidence type="ECO:0000256" key="1">
    <source>
        <dbReference type="ARBA" id="ARBA00022723"/>
    </source>
</evidence>
<dbReference type="PROSITE" id="PS50103">
    <property type="entry name" value="ZF_C3H1"/>
    <property type="match status" value="2"/>
</dbReference>
<dbReference type="InterPro" id="IPR002625">
    <property type="entry name" value="Smr_dom"/>
</dbReference>
<keyword evidence="3 5" id="KW-0863">Zinc-finger</keyword>
<dbReference type="FunFam" id="3.30.1370.110:FF:000002">
    <property type="entry name" value="CCCH zinc finger and SMR domain protein"/>
    <property type="match status" value="1"/>
</dbReference>
<keyword evidence="2" id="KW-0677">Repeat</keyword>
<evidence type="ECO:0008006" key="11">
    <source>
        <dbReference type="Google" id="ProtNLM"/>
    </source>
</evidence>
<dbReference type="InterPro" id="IPR045124">
    <property type="entry name" value="Su(sable)-like"/>
</dbReference>
<dbReference type="PANTHER" id="PTHR13119">
    <property type="entry name" value="ZINC FINGER CCCH DOMAIN-CONTAINING PROTEI"/>
    <property type="match status" value="1"/>
</dbReference>
<feature type="domain" description="C3H1-type" evidence="7">
    <location>
        <begin position="305"/>
        <end position="332"/>
    </location>
</feature>